<comment type="cofactor">
    <cofactor evidence="1">
        <name>Mg(2+)</name>
        <dbReference type="ChEBI" id="CHEBI:18420"/>
    </cofactor>
</comment>
<evidence type="ECO:0000256" key="3">
    <source>
        <dbReference type="ARBA" id="ARBA00022723"/>
    </source>
</evidence>
<dbReference type="PANTHER" id="PTHR43281:SF1">
    <property type="entry name" value="FARNESYL DIPHOSPHATE SYNTHASE"/>
    <property type="match status" value="1"/>
</dbReference>
<feature type="non-terminal residue" evidence="6">
    <location>
        <position position="137"/>
    </location>
</feature>
<proteinExistence type="predicted"/>
<name>A0A424YTW3_9EURY</name>
<organism evidence="6 7">
    <name type="scientific">Methanosalsum natronophilum</name>
    <dbReference type="NCBI Taxonomy" id="768733"/>
    <lineage>
        <taxon>Archaea</taxon>
        <taxon>Methanobacteriati</taxon>
        <taxon>Methanobacteriota</taxon>
        <taxon>Stenosarchaea group</taxon>
        <taxon>Methanomicrobia</taxon>
        <taxon>Methanosarcinales</taxon>
        <taxon>Methanosarcinaceae</taxon>
        <taxon>Methanosalsum</taxon>
    </lineage>
</organism>
<evidence type="ECO:0000256" key="5">
    <source>
        <dbReference type="ARBA" id="ARBA00023229"/>
    </source>
</evidence>
<gene>
    <name evidence="6" type="ORF">D5R95_07310</name>
</gene>
<keyword evidence="2" id="KW-0808">Transferase</keyword>
<dbReference type="GO" id="GO:0004659">
    <property type="term" value="F:prenyltransferase activity"/>
    <property type="evidence" value="ECO:0007669"/>
    <property type="project" value="InterPro"/>
</dbReference>
<dbReference type="PANTHER" id="PTHR43281">
    <property type="entry name" value="FARNESYL DIPHOSPHATE SYNTHASE"/>
    <property type="match status" value="1"/>
</dbReference>
<evidence type="ECO:0000256" key="4">
    <source>
        <dbReference type="ARBA" id="ARBA00022842"/>
    </source>
</evidence>
<keyword evidence="3" id="KW-0479">Metal-binding</keyword>
<dbReference type="InterPro" id="IPR008949">
    <property type="entry name" value="Isoprenoid_synthase_dom_sf"/>
</dbReference>
<accession>A0A424YTW3</accession>
<evidence type="ECO:0000313" key="7">
    <source>
        <dbReference type="Proteomes" id="UP000284763"/>
    </source>
</evidence>
<comment type="caution">
    <text evidence="6">The sequence shown here is derived from an EMBL/GenBank/DDBJ whole genome shotgun (WGS) entry which is preliminary data.</text>
</comment>
<dbReference type="InterPro" id="IPR000092">
    <property type="entry name" value="Polyprenyl_synt"/>
</dbReference>
<dbReference type="AlphaFoldDB" id="A0A424YTW3"/>
<dbReference type="EMBL" id="QZAB01000457">
    <property type="protein sequence ID" value="RQD82382.1"/>
    <property type="molecule type" value="Genomic_DNA"/>
</dbReference>
<dbReference type="InterPro" id="IPR033749">
    <property type="entry name" value="Polyprenyl_synt_CS"/>
</dbReference>
<dbReference type="GO" id="GO:0008299">
    <property type="term" value="P:isoprenoid biosynthetic process"/>
    <property type="evidence" value="ECO:0007669"/>
    <property type="project" value="UniProtKB-KW"/>
</dbReference>
<dbReference type="Gene3D" id="1.10.600.10">
    <property type="entry name" value="Farnesyl Diphosphate Synthase"/>
    <property type="match status" value="1"/>
</dbReference>
<dbReference type="Proteomes" id="UP000284763">
    <property type="component" value="Unassembled WGS sequence"/>
</dbReference>
<dbReference type="PROSITE" id="PS00723">
    <property type="entry name" value="POLYPRENYL_SYNTHASE_1"/>
    <property type="match status" value="1"/>
</dbReference>
<sequence>MNIEQWDEYIAVKQAMDDLVKDLEISRPMKEMVQHACINGGKLIRPIILLLTTDLCGGDYKKSINAAVAIEMIHSASLIHDDVLDEGTLRRGAPSMYRQFGCSSAILCGDFLISKAIELISPYDSRAVRDFGRAGMH</sequence>
<dbReference type="GO" id="GO:0046872">
    <property type="term" value="F:metal ion binding"/>
    <property type="evidence" value="ECO:0007669"/>
    <property type="project" value="UniProtKB-KW"/>
</dbReference>
<protein>
    <submittedName>
        <fullName evidence="6">Polyprenyl synthetase family protein</fullName>
    </submittedName>
</protein>
<evidence type="ECO:0000256" key="1">
    <source>
        <dbReference type="ARBA" id="ARBA00001946"/>
    </source>
</evidence>
<dbReference type="SUPFAM" id="SSF48576">
    <property type="entry name" value="Terpenoid synthases"/>
    <property type="match status" value="1"/>
</dbReference>
<keyword evidence="5" id="KW-0414">Isoprene biosynthesis</keyword>
<keyword evidence="4" id="KW-0460">Magnesium</keyword>
<reference evidence="6 7" key="1">
    <citation type="submission" date="2018-08" db="EMBL/GenBank/DDBJ databases">
        <title>The metabolism and importance of syntrophic acetate oxidation coupled to methane or sulfide production in haloalkaline environments.</title>
        <authorList>
            <person name="Timmers P.H.A."/>
            <person name="Vavourakis C.D."/>
            <person name="Sorokin D.Y."/>
            <person name="Sinninghe Damste J.S."/>
            <person name="Muyzer G."/>
            <person name="Stams A.J.M."/>
            <person name="Plugge C.M."/>
        </authorList>
    </citation>
    <scope>NUCLEOTIDE SEQUENCE [LARGE SCALE GENOMIC DNA]</scope>
    <source>
        <strain evidence="6">MSAO_Arc3</strain>
    </source>
</reference>
<evidence type="ECO:0000256" key="2">
    <source>
        <dbReference type="ARBA" id="ARBA00022679"/>
    </source>
</evidence>
<evidence type="ECO:0000313" key="6">
    <source>
        <dbReference type="EMBL" id="RQD82382.1"/>
    </source>
</evidence>
<dbReference type="Pfam" id="PF00348">
    <property type="entry name" value="polyprenyl_synt"/>
    <property type="match status" value="1"/>
</dbReference>